<comment type="caution">
    <text evidence="7">The sequence shown here is derived from an EMBL/GenBank/DDBJ whole genome shotgun (WGS) entry which is preliminary data.</text>
</comment>
<sequence>MTESTTRRAEDARLLRESLNLLAPVAHQLVAAFYDQLFATNPAVRPMFPDSMDLQRERLLNALVALATHYDEPDQLVPALTAMGRNHVRYRAELPHYAAVGEALMVVLRRYAGESWNDEYESAWRRAYTFAAGTMLAASALAPSPTGAPADERTLAA</sequence>
<keyword evidence="3" id="KW-0479">Metal-binding</keyword>
<dbReference type="InterPro" id="IPR009050">
    <property type="entry name" value="Globin-like_sf"/>
</dbReference>
<dbReference type="RefSeq" id="WP_345631537.1">
    <property type="nucleotide sequence ID" value="NZ_BAABJQ010000011.1"/>
</dbReference>
<evidence type="ECO:0000313" key="7">
    <source>
        <dbReference type="EMBL" id="GAA5188563.1"/>
    </source>
</evidence>
<keyword evidence="5" id="KW-0813">Transport</keyword>
<dbReference type="Gene3D" id="1.10.490.10">
    <property type="entry name" value="Globins"/>
    <property type="match status" value="1"/>
</dbReference>
<name>A0ABP9RWV1_9ACTN</name>
<organism evidence="7 8">
    <name type="scientific">Rugosimonospora acidiphila</name>
    <dbReference type="NCBI Taxonomy" id="556531"/>
    <lineage>
        <taxon>Bacteria</taxon>
        <taxon>Bacillati</taxon>
        <taxon>Actinomycetota</taxon>
        <taxon>Actinomycetes</taxon>
        <taxon>Micromonosporales</taxon>
        <taxon>Micromonosporaceae</taxon>
        <taxon>Rugosimonospora</taxon>
    </lineage>
</organism>
<dbReference type="Proteomes" id="UP001501570">
    <property type="component" value="Unassembled WGS sequence"/>
</dbReference>
<accession>A0ABP9RWV1</accession>
<dbReference type="Pfam" id="PF00042">
    <property type="entry name" value="Globin"/>
    <property type="match status" value="1"/>
</dbReference>
<comment type="similarity">
    <text evidence="5">Belongs to the globin family.</text>
</comment>
<dbReference type="PROSITE" id="PS01033">
    <property type="entry name" value="GLOBIN"/>
    <property type="match status" value="1"/>
</dbReference>
<evidence type="ECO:0000313" key="8">
    <source>
        <dbReference type="Proteomes" id="UP001501570"/>
    </source>
</evidence>
<protein>
    <recommendedName>
        <fullName evidence="6">Globin domain-containing protein</fullName>
    </recommendedName>
</protein>
<keyword evidence="4" id="KW-0408">Iron</keyword>
<dbReference type="PANTHER" id="PTHR43396">
    <property type="entry name" value="FLAVOHEMOPROTEIN"/>
    <property type="match status" value="1"/>
</dbReference>
<dbReference type="EMBL" id="BAABJQ010000011">
    <property type="protein sequence ID" value="GAA5188563.1"/>
    <property type="molecule type" value="Genomic_DNA"/>
</dbReference>
<keyword evidence="8" id="KW-1185">Reference proteome</keyword>
<dbReference type="PANTHER" id="PTHR43396:SF3">
    <property type="entry name" value="FLAVOHEMOPROTEIN"/>
    <property type="match status" value="1"/>
</dbReference>
<evidence type="ECO:0000256" key="5">
    <source>
        <dbReference type="RuleBase" id="RU000356"/>
    </source>
</evidence>
<evidence type="ECO:0000256" key="1">
    <source>
        <dbReference type="ARBA" id="ARBA00022617"/>
    </source>
</evidence>
<dbReference type="SUPFAM" id="SSF46458">
    <property type="entry name" value="Globin-like"/>
    <property type="match status" value="1"/>
</dbReference>
<evidence type="ECO:0000259" key="6">
    <source>
        <dbReference type="PROSITE" id="PS01033"/>
    </source>
</evidence>
<dbReference type="InterPro" id="IPR000971">
    <property type="entry name" value="Globin"/>
</dbReference>
<evidence type="ECO:0000256" key="4">
    <source>
        <dbReference type="ARBA" id="ARBA00023004"/>
    </source>
</evidence>
<proteinExistence type="inferred from homology"/>
<evidence type="ECO:0000256" key="2">
    <source>
        <dbReference type="ARBA" id="ARBA00022621"/>
    </source>
</evidence>
<keyword evidence="1 5" id="KW-0349">Heme</keyword>
<gene>
    <name evidence="7" type="ORF">GCM10023322_39520</name>
</gene>
<feature type="domain" description="Globin" evidence="6">
    <location>
        <begin position="6"/>
        <end position="140"/>
    </location>
</feature>
<reference evidence="8" key="1">
    <citation type="journal article" date="2019" name="Int. J. Syst. Evol. Microbiol.">
        <title>The Global Catalogue of Microorganisms (GCM) 10K type strain sequencing project: providing services to taxonomists for standard genome sequencing and annotation.</title>
        <authorList>
            <consortium name="The Broad Institute Genomics Platform"/>
            <consortium name="The Broad Institute Genome Sequencing Center for Infectious Disease"/>
            <person name="Wu L."/>
            <person name="Ma J."/>
        </authorList>
    </citation>
    <scope>NUCLEOTIDE SEQUENCE [LARGE SCALE GENOMIC DNA]</scope>
    <source>
        <strain evidence="8">JCM 18304</strain>
    </source>
</reference>
<dbReference type="InterPro" id="IPR012292">
    <property type="entry name" value="Globin/Proto"/>
</dbReference>
<keyword evidence="2 5" id="KW-0561">Oxygen transport</keyword>
<evidence type="ECO:0000256" key="3">
    <source>
        <dbReference type="ARBA" id="ARBA00022723"/>
    </source>
</evidence>